<name>A0ABQ6GUG5_9GAMM</name>
<comment type="caution">
    <text evidence="2">The sequence shown here is derived from an EMBL/GenBank/DDBJ whole genome shotgun (WGS) entry which is preliminary data.</text>
</comment>
<evidence type="ECO:0000313" key="3">
    <source>
        <dbReference type="Proteomes" id="UP001157186"/>
    </source>
</evidence>
<keyword evidence="3" id="KW-1185">Reference proteome</keyword>
<reference evidence="2 3" key="1">
    <citation type="submission" date="2023-03" db="EMBL/GenBank/DDBJ databases">
        <title>Draft genome sequence of Thalassotalea insulae KCTC 62186T.</title>
        <authorList>
            <person name="Sawabe T."/>
        </authorList>
    </citation>
    <scope>NUCLEOTIDE SEQUENCE [LARGE SCALE GENOMIC DNA]</scope>
    <source>
        <strain evidence="2 3">KCTC 62186</strain>
    </source>
</reference>
<proteinExistence type="predicted"/>
<accession>A0ABQ6GUG5</accession>
<evidence type="ECO:0000313" key="2">
    <source>
        <dbReference type="EMBL" id="GLX78130.1"/>
    </source>
</evidence>
<dbReference type="InterPro" id="IPR018759">
    <property type="entry name" value="BBP2_2"/>
</dbReference>
<keyword evidence="1" id="KW-0732">Signal</keyword>
<organism evidence="2 3">
    <name type="scientific">Thalassotalea insulae</name>
    <dbReference type="NCBI Taxonomy" id="2056778"/>
    <lineage>
        <taxon>Bacteria</taxon>
        <taxon>Pseudomonadati</taxon>
        <taxon>Pseudomonadota</taxon>
        <taxon>Gammaproteobacteria</taxon>
        <taxon>Alteromonadales</taxon>
        <taxon>Colwelliaceae</taxon>
        <taxon>Thalassotalea</taxon>
    </lineage>
</organism>
<protein>
    <recommendedName>
        <fullName evidence="4">Beta-barrel porin 2</fullName>
    </recommendedName>
</protein>
<evidence type="ECO:0000256" key="1">
    <source>
        <dbReference type="SAM" id="SignalP"/>
    </source>
</evidence>
<dbReference type="RefSeq" id="WP_284244018.1">
    <property type="nucleotide sequence ID" value="NZ_BSST01000001.1"/>
</dbReference>
<dbReference type="Proteomes" id="UP001157186">
    <property type="component" value="Unassembled WGS sequence"/>
</dbReference>
<gene>
    <name evidence="2" type="ORF">tinsulaeT_14700</name>
</gene>
<sequence length="395" mass="45330">MSSLRAVIRVCNALLLLANGSALAEEMFTRHSGNEFQLSLAPEIGTLDNFFYQANNKQSTNYLALKTEVELQFQAEQQLLALDSKFHHLKYQQFSQDNHTDYSLAPSYQYKFAVNKAFFIESELNVNYEARGTGLSLGKASSLTVGDSKEQRQITAGLLYGQKDSIAKLILALGLNDSRYQTRRATTQVLDYQTQFVRSSFDYLLSDYSYLATELAYQDLTFDHNPLQDKDKLTALVGIKWQTTAATRLAALIGYQQVKFAQSNFKDDSALKWQLDWQWHPVEQIKFLLQSKRDFQEANRLTDSYRLIDAHRIDVQYRFNRSLAGSIALALNQEEIVYQTSATEEEYFKAEAQLDYQRLDWLAFYLRYVVSNLDAQQSTLDYQRSSVSIGFSVTI</sequence>
<feature type="signal peptide" evidence="1">
    <location>
        <begin position="1"/>
        <end position="24"/>
    </location>
</feature>
<evidence type="ECO:0008006" key="4">
    <source>
        <dbReference type="Google" id="ProtNLM"/>
    </source>
</evidence>
<feature type="chain" id="PRO_5046181757" description="Beta-barrel porin 2" evidence="1">
    <location>
        <begin position="25"/>
        <end position="395"/>
    </location>
</feature>
<dbReference type="EMBL" id="BSST01000001">
    <property type="protein sequence ID" value="GLX78130.1"/>
    <property type="molecule type" value="Genomic_DNA"/>
</dbReference>
<dbReference type="Pfam" id="PF10082">
    <property type="entry name" value="BBP2_2"/>
    <property type="match status" value="1"/>
</dbReference>